<protein>
    <recommendedName>
        <fullName evidence="3">DUF4279 domain-containing protein</fullName>
    </recommendedName>
</protein>
<dbReference type="STRING" id="563176.SAMN04488090_0245"/>
<accession>A0A1G9HWV1</accession>
<evidence type="ECO:0000313" key="1">
    <source>
        <dbReference type="EMBL" id="SDL17487.1"/>
    </source>
</evidence>
<sequence>MLRLFSKLYLVLFEMFRRTSRSLIQQMYVPISMLKSYMPCALKHPRKIQKINIFDIYTSRCPAEHPEEPKSFLLMFFMMNKQYPRLKLILSLTGDNLDAQLFNSLIDIPLAKYWSRGDINIDLKSVNSSMLRKENTWSYSTGYLSTFDLDDLTRKFEIDFQDKIEFLRSFIRKFNIDVVVNIVVITGQNTPALCLSNDFLNILVSLKSDLNFDLYFEQESV</sequence>
<reference evidence="1 2" key="1">
    <citation type="submission" date="2016-10" db="EMBL/GenBank/DDBJ databases">
        <authorList>
            <person name="de Groot N.N."/>
        </authorList>
    </citation>
    <scope>NUCLEOTIDE SEQUENCE [LARGE SCALE GENOMIC DNA]</scope>
    <source>
        <strain evidence="1 2">DSM 21668</strain>
    </source>
</reference>
<evidence type="ECO:0008006" key="3">
    <source>
        <dbReference type="Google" id="ProtNLM"/>
    </source>
</evidence>
<dbReference type="Proteomes" id="UP000198901">
    <property type="component" value="Unassembled WGS sequence"/>
</dbReference>
<dbReference type="AlphaFoldDB" id="A0A1G9HWV1"/>
<dbReference type="Pfam" id="PF14106">
    <property type="entry name" value="DUF4279"/>
    <property type="match status" value="1"/>
</dbReference>
<dbReference type="EMBL" id="FNGS01000001">
    <property type="protein sequence ID" value="SDL17487.1"/>
    <property type="molecule type" value="Genomic_DNA"/>
</dbReference>
<gene>
    <name evidence="1" type="ORF">SAMN04488090_0245</name>
</gene>
<evidence type="ECO:0000313" key="2">
    <source>
        <dbReference type="Proteomes" id="UP000198901"/>
    </source>
</evidence>
<proteinExistence type="predicted"/>
<keyword evidence="2" id="KW-1185">Reference proteome</keyword>
<dbReference type="InterPro" id="IPR025459">
    <property type="entry name" value="DUF4279"/>
</dbReference>
<name>A0A1G9HWV1_9BACT</name>
<organism evidence="1 2">
    <name type="scientific">Siphonobacter aquaeclarae</name>
    <dbReference type="NCBI Taxonomy" id="563176"/>
    <lineage>
        <taxon>Bacteria</taxon>
        <taxon>Pseudomonadati</taxon>
        <taxon>Bacteroidota</taxon>
        <taxon>Cytophagia</taxon>
        <taxon>Cytophagales</taxon>
        <taxon>Cytophagaceae</taxon>
        <taxon>Siphonobacter</taxon>
    </lineage>
</organism>